<evidence type="ECO:0008006" key="3">
    <source>
        <dbReference type="Google" id="ProtNLM"/>
    </source>
</evidence>
<accession>A0ABD0Y7S5</accession>
<dbReference type="PANTHER" id="PTHR14296:SF16">
    <property type="entry name" value="REMODELING AND SPACING FACTOR 1"/>
    <property type="match status" value="1"/>
</dbReference>
<proteinExistence type="predicted"/>
<dbReference type="EMBL" id="JBFDAA010000012">
    <property type="protein sequence ID" value="KAL1123436.1"/>
    <property type="molecule type" value="Genomic_DNA"/>
</dbReference>
<dbReference type="InterPro" id="IPR028938">
    <property type="entry name" value="Rsf1-like"/>
</dbReference>
<keyword evidence="2" id="KW-1185">Reference proteome</keyword>
<comment type="caution">
    <text evidence="1">The sequence shown here is derived from an EMBL/GenBank/DDBJ whole genome shotgun (WGS) entry which is preliminary data.</text>
</comment>
<sequence length="192" mass="22217">MADEKDASCHTCVSDPNFAIICSFLDKFAQKCGIVHPTFAELQEMLEDTTEVAQQLVDLHIKLMRKARKTITAEKWERALIKFCHGYSSQDGWELERFGYKKSNVSVKLRLLKTLLEAQFDSNTKFKMEVNKLASAELRIEPLGRDLSGQTYWCQFDPAAHVRIYREDPDEETWEMVAKYVHSLFVVVPLIH</sequence>
<name>A0ABD0Y7S5_9HEMI</name>
<organism evidence="1 2">
    <name type="scientific">Ranatra chinensis</name>
    <dbReference type="NCBI Taxonomy" id="642074"/>
    <lineage>
        <taxon>Eukaryota</taxon>
        <taxon>Metazoa</taxon>
        <taxon>Ecdysozoa</taxon>
        <taxon>Arthropoda</taxon>
        <taxon>Hexapoda</taxon>
        <taxon>Insecta</taxon>
        <taxon>Pterygota</taxon>
        <taxon>Neoptera</taxon>
        <taxon>Paraneoptera</taxon>
        <taxon>Hemiptera</taxon>
        <taxon>Heteroptera</taxon>
        <taxon>Panheteroptera</taxon>
        <taxon>Nepomorpha</taxon>
        <taxon>Nepidae</taxon>
        <taxon>Ranatrinae</taxon>
        <taxon>Ranatra</taxon>
    </lineage>
</organism>
<reference evidence="1 2" key="1">
    <citation type="submission" date="2024-07" db="EMBL/GenBank/DDBJ databases">
        <title>Chromosome-level genome assembly of the water stick insect Ranatra chinensis (Heteroptera: Nepidae).</title>
        <authorList>
            <person name="Liu X."/>
        </authorList>
    </citation>
    <scope>NUCLEOTIDE SEQUENCE [LARGE SCALE GENOMIC DNA]</scope>
    <source>
        <strain evidence="1">Cailab_2021Rc</strain>
        <tissue evidence="1">Muscle</tissue>
    </source>
</reference>
<evidence type="ECO:0000313" key="1">
    <source>
        <dbReference type="EMBL" id="KAL1123436.1"/>
    </source>
</evidence>
<dbReference type="Proteomes" id="UP001558652">
    <property type="component" value="Unassembled WGS sequence"/>
</dbReference>
<dbReference type="AlphaFoldDB" id="A0ABD0Y7S5"/>
<dbReference type="PANTHER" id="PTHR14296">
    <property type="entry name" value="REMODELING AND SPACING FACTOR 1"/>
    <property type="match status" value="1"/>
</dbReference>
<evidence type="ECO:0000313" key="2">
    <source>
        <dbReference type="Proteomes" id="UP001558652"/>
    </source>
</evidence>
<protein>
    <recommendedName>
        <fullName evidence="3">Remodeling and spacing factor 1</fullName>
    </recommendedName>
</protein>
<gene>
    <name evidence="1" type="ORF">AAG570_002516</name>
</gene>